<dbReference type="AlphaFoldDB" id="A0A9W8AKY6"/>
<dbReference type="OrthoDB" id="2100652at2759"/>
<reference evidence="2" key="1">
    <citation type="submission" date="2022-07" db="EMBL/GenBank/DDBJ databases">
        <title>Phylogenomic reconstructions and comparative analyses of Kickxellomycotina fungi.</title>
        <authorList>
            <person name="Reynolds N.K."/>
            <person name="Stajich J.E."/>
            <person name="Barry K."/>
            <person name="Grigoriev I.V."/>
            <person name="Crous P."/>
            <person name="Smith M.E."/>
        </authorList>
    </citation>
    <scope>NUCLEOTIDE SEQUENCE</scope>
    <source>
        <strain evidence="2">RSA 861</strain>
    </source>
</reference>
<accession>A0A9W8AKY6</accession>
<protein>
    <submittedName>
        <fullName evidence="2">Cytochrome oxidase assembly protein 1</fullName>
    </submittedName>
</protein>
<evidence type="ECO:0000256" key="1">
    <source>
        <dbReference type="SAM" id="MobiDB-lite"/>
    </source>
</evidence>
<evidence type="ECO:0000313" key="3">
    <source>
        <dbReference type="Proteomes" id="UP001150569"/>
    </source>
</evidence>
<proteinExistence type="predicted"/>
<dbReference type="GO" id="GO:0033617">
    <property type="term" value="P:mitochondrial respiratory chain complex IV assembly"/>
    <property type="evidence" value="ECO:0007669"/>
    <property type="project" value="InterPro"/>
</dbReference>
<dbReference type="PANTHER" id="PTHR28523:SF1">
    <property type="entry name" value="CYTOCHROME C OXIDASE ASSEMBLY FACTOR 1"/>
    <property type="match status" value="1"/>
</dbReference>
<dbReference type="EMBL" id="JANBPT010000052">
    <property type="protein sequence ID" value="KAJ1928976.1"/>
    <property type="molecule type" value="Genomic_DNA"/>
</dbReference>
<evidence type="ECO:0000313" key="2">
    <source>
        <dbReference type="EMBL" id="KAJ1928976.1"/>
    </source>
</evidence>
<dbReference type="Pfam" id="PF08695">
    <property type="entry name" value="Coa1"/>
    <property type="match status" value="1"/>
</dbReference>
<dbReference type="Proteomes" id="UP001150569">
    <property type="component" value="Unassembled WGS sequence"/>
</dbReference>
<dbReference type="PANTHER" id="PTHR28523">
    <property type="entry name" value="CYTOCHROME C OXIDASE ASSEMBLY FACTOR 1"/>
    <property type="match status" value="1"/>
</dbReference>
<dbReference type="InterPro" id="IPR042432">
    <property type="entry name" value="Coa1_fungi"/>
</dbReference>
<comment type="caution">
    <text evidence="2">The sequence shown here is derived from an EMBL/GenBank/DDBJ whole genome shotgun (WGS) entry which is preliminary data.</text>
</comment>
<name>A0A9W8AKY6_9FUNG</name>
<sequence length="233" mass="25201">MFTSSALSLGSRSAVGRWALLRPRASAVEMRPTIAPTLLAYSLCRPISTNILTRRPAAPTGEPSPPTSRPSSTAASEGGRPLSIERELPQIKSHRTWKYLGLAGGLAIWVVGMGAAFNYQRLSSTAVTNTLFVARHHPAAIEALGEPITFAYGWPWISGTINQLKGIVEIEFGVRGSRAAGQLLVKTYRQGQQWSDQVFQIRLDNGTIVNLLESESLLGSTFDKEPASGVRVD</sequence>
<dbReference type="GO" id="GO:0005743">
    <property type="term" value="C:mitochondrial inner membrane"/>
    <property type="evidence" value="ECO:0007669"/>
    <property type="project" value="TreeGrafter"/>
</dbReference>
<keyword evidence="3" id="KW-1185">Reference proteome</keyword>
<dbReference type="InterPro" id="IPR014807">
    <property type="entry name" value="Coa1"/>
</dbReference>
<feature type="region of interest" description="Disordered" evidence="1">
    <location>
        <begin position="53"/>
        <end position="85"/>
    </location>
</feature>
<organism evidence="2 3">
    <name type="scientific">Tieghemiomyces parasiticus</name>
    <dbReference type="NCBI Taxonomy" id="78921"/>
    <lineage>
        <taxon>Eukaryota</taxon>
        <taxon>Fungi</taxon>
        <taxon>Fungi incertae sedis</taxon>
        <taxon>Zoopagomycota</taxon>
        <taxon>Kickxellomycotina</taxon>
        <taxon>Dimargaritomycetes</taxon>
        <taxon>Dimargaritales</taxon>
        <taxon>Dimargaritaceae</taxon>
        <taxon>Tieghemiomyces</taxon>
    </lineage>
</organism>
<gene>
    <name evidence="2" type="primary">COA1_1</name>
    <name evidence="2" type="ORF">IWQ60_001568</name>
</gene>